<dbReference type="Proteomes" id="UP000288178">
    <property type="component" value="Unassembled WGS sequence"/>
</dbReference>
<proteinExistence type="predicted"/>
<gene>
    <name evidence="1" type="ORF">ENE75_23575</name>
</gene>
<reference evidence="1 2" key="1">
    <citation type="submission" date="2019-01" db="EMBL/GenBank/DDBJ databases">
        <authorList>
            <person name="Chen W.-M."/>
        </authorList>
    </citation>
    <scope>NUCLEOTIDE SEQUENCE [LARGE SCALE GENOMIC DNA]</scope>
    <source>
        <strain evidence="1 2">ICH-3</strain>
    </source>
</reference>
<evidence type="ECO:0000313" key="2">
    <source>
        <dbReference type="Proteomes" id="UP000288178"/>
    </source>
</evidence>
<comment type="caution">
    <text evidence="1">The sequence shown here is derived from an EMBL/GenBank/DDBJ whole genome shotgun (WGS) entry which is preliminary data.</text>
</comment>
<dbReference type="EMBL" id="SACT01000012">
    <property type="protein sequence ID" value="RVT48021.1"/>
    <property type="molecule type" value="Genomic_DNA"/>
</dbReference>
<name>A0A3S2TZ84_9BURK</name>
<dbReference type="OrthoDB" id="2679764at2"/>
<sequence length="357" mass="40091">MKSGRTLVSLAQELERQLHSKKDLIVPSQLVHHSTGDDGQTHIIVNEGGNPVRYGVTPLARRQLADKLKIPHAYFERMREEQPVLLDRNVNTWLQSEDDRRMLRTLDGQVRAVLSDRYRRLDNFDLAESVLPILQQLPDVRFESVELTETHMYLKCITSRLTYEMAPGDVVQAGVVISNSEVGQGTLSVQPLLYRLVCRNGLIAADRSLRKTHVGRTVSTEMDDAQGLQVYQDDTLRADDKAFFLKVRDVVQAAVSEASFRQTAQKLQKTLKIPLVGDPVKTVEVLAQRYALNDVERSGVLRHLITEGELSGYGLVNAVTHYSQEIDDYDRATEFEALGGKLIELGTAEWTGLAEAI</sequence>
<protein>
    <submittedName>
        <fullName evidence="1">DUF932 domain-containing protein</fullName>
    </submittedName>
</protein>
<dbReference type="InterPro" id="IPR026325">
    <property type="entry name" value="DUF932"/>
</dbReference>
<dbReference type="RefSeq" id="WP_128201319.1">
    <property type="nucleotide sequence ID" value="NZ_SACT01000012.1"/>
</dbReference>
<accession>A0A3S2TZ84</accession>
<keyword evidence="2" id="KW-1185">Reference proteome</keyword>
<evidence type="ECO:0000313" key="1">
    <source>
        <dbReference type="EMBL" id="RVT48021.1"/>
    </source>
</evidence>
<dbReference type="AlphaFoldDB" id="A0A3S2TZ84"/>
<organism evidence="1 2">
    <name type="scientific">Rubrivivax albus</name>
    <dbReference type="NCBI Taxonomy" id="2499835"/>
    <lineage>
        <taxon>Bacteria</taxon>
        <taxon>Pseudomonadati</taxon>
        <taxon>Pseudomonadota</taxon>
        <taxon>Betaproteobacteria</taxon>
        <taxon>Burkholderiales</taxon>
        <taxon>Sphaerotilaceae</taxon>
        <taxon>Rubrivivax</taxon>
    </lineage>
</organism>
<dbReference type="Pfam" id="PF06067">
    <property type="entry name" value="DUF932"/>
    <property type="match status" value="1"/>
</dbReference>